<name>A0A1D8N5P2_YARLL</name>
<dbReference type="VEuPathDB" id="FungiDB:YALI1_A21852g"/>
<sequence>MMCCRMKNGHFIDHLLWLLISFRFWPPAHTPLSYLCATRRSKSSGYLKYGPVARLPAFSTLEKRRDCICEGLSFIVEKHCPKISKVS</sequence>
<dbReference type="GeneID" id="94582550"/>
<feature type="signal peptide" evidence="1">
    <location>
        <begin position="1"/>
        <end position="30"/>
    </location>
</feature>
<evidence type="ECO:0000313" key="3">
    <source>
        <dbReference type="Proteomes" id="UP000182444"/>
    </source>
</evidence>
<proteinExistence type="predicted"/>
<feature type="chain" id="PRO_5009110389" description="Secreted protein" evidence="1">
    <location>
        <begin position="31"/>
        <end position="87"/>
    </location>
</feature>
<protein>
    <recommendedName>
        <fullName evidence="4">Secreted protein</fullName>
    </recommendedName>
</protein>
<dbReference type="Proteomes" id="UP000182444">
    <property type="component" value="Chromosome 1A"/>
</dbReference>
<dbReference type="RefSeq" id="XP_068137988.1">
    <property type="nucleotide sequence ID" value="XM_068281887.1"/>
</dbReference>
<dbReference type="AlphaFoldDB" id="A0A1D8N5P2"/>
<keyword evidence="1" id="KW-0732">Signal</keyword>
<evidence type="ECO:0000256" key="1">
    <source>
        <dbReference type="SAM" id="SignalP"/>
    </source>
</evidence>
<gene>
    <name evidence="2" type="ORF">YALI1_A21852g</name>
</gene>
<evidence type="ECO:0008006" key="4">
    <source>
        <dbReference type="Google" id="ProtNLM"/>
    </source>
</evidence>
<dbReference type="EMBL" id="CP017553">
    <property type="protein sequence ID" value="AOW00948.1"/>
    <property type="molecule type" value="Genomic_DNA"/>
</dbReference>
<evidence type="ECO:0000313" key="2">
    <source>
        <dbReference type="EMBL" id="AOW00948.1"/>
    </source>
</evidence>
<reference evidence="2 3" key="1">
    <citation type="journal article" date="2016" name="PLoS ONE">
        <title>Sequence Assembly of Yarrowia lipolytica Strain W29/CLIB89 Shows Transposable Element Diversity.</title>
        <authorList>
            <person name="Magnan C."/>
            <person name="Yu J."/>
            <person name="Chang I."/>
            <person name="Jahn E."/>
            <person name="Kanomata Y."/>
            <person name="Wu J."/>
            <person name="Zeller M."/>
            <person name="Oakes M."/>
            <person name="Baldi P."/>
            <person name="Sandmeyer S."/>
        </authorList>
    </citation>
    <scope>NUCLEOTIDE SEQUENCE [LARGE SCALE GENOMIC DNA]</scope>
    <source>
        <strain evidence="3">CLIB89(W29)</strain>
    </source>
</reference>
<accession>A0A1D8N5P2</accession>
<organism evidence="2 3">
    <name type="scientific">Yarrowia lipolytica</name>
    <name type="common">Candida lipolytica</name>
    <dbReference type="NCBI Taxonomy" id="4952"/>
    <lineage>
        <taxon>Eukaryota</taxon>
        <taxon>Fungi</taxon>
        <taxon>Dikarya</taxon>
        <taxon>Ascomycota</taxon>
        <taxon>Saccharomycotina</taxon>
        <taxon>Dipodascomycetes</taxon>
        <taxon>Dipodascales</taxon>
        <taxon>Dipodascales incertae sedis</taxon>
        <taxon>Yarrowia</taxon>
    </lineage>
</organism>